<organism evidence="2 3">
    <name type="scientific">Paenibacillus sabuli</name>
    <dbReference type="NCBI Taxonomy" id="2772509"/>
    <lineage>
        <taxon>Bacteria</taxon>
        <taxon>Bacillati</taxon>
        <taxon>Bacillota</taxon>
        <taxon>Bacilli</taxon>
        <taxon>Bacillales</taxon>
        <taxon>Paenibacillaceae</taxon>
        <taxon>Paenibacillus</taxon>
    </lineage>
</organism>
<keyword evidence="3" id="KW-1185">Reference proteome</keyword>
<dbReference type="Proteomes" id="UP000621560">
    <property type="component" value="Unassembled WGS sequence"/>
</dbReference>
<comment type="caution">
    <text evidence="2">The sequence shown here is derived from an EMBL/GenBank/DDBJ whole genome shotgun (WGS) entry which is preliminary data.</text>
</comment>
<evidence type="ECO:0008006" key="4">
    <source>
        <dbReference type="Google" id="ProtNLM"/>
    </source>
</evidence>
<protein>
    <recommendedName>
        <fullName evidence="4">Clostripain</fullName>
    </recommendedName>
</protein>
<dbReference type="PANTHER" id="PTHR37835:SF1">
    <property type="entry name" value="ALPHA-CLOSTRIPAIN"/>
    <property type="match status" value="1"/>
</dbReference>
<reference evidence="2" key="1">
    <citation type="submission" date="2020-09" db="EMBL/GenBank/DDBJ databases">
        <title>A novel bacterium of genus Paenibacillus, isolated from South China Sea.</title>
        <authorList>
            <person name="Huang H."/>
            <person name="Mo K."/>
            <person name="Hu Y."/>
        </authorList>
    </citation>
    <scope>NUCLEOTIDE SEQUENCE</scope>
    <source>
        <strain evidence="2">IB182496</strain>
    </source>
</reference>
<accession>A0A927BVJ0</accession>
<evidence type="ECO:0000313" key="2">
    <source>
        <dbReference type="EMBL" id="MBD2846515.1"/>
    </source>
</evidence>
<gene>
    <name evidence="2" type="ORF">IDH44_15045</name>
</gene>
<name>A0A927BVJ0_9BACL</name>
<dbReference type="InterPro" id="IPR005077">
    <property type="entry name" value="Peptidase_C11"/>
</dbReference>
<proteinExistence type="predicted"/>
<feature type="region of interest" description="Disordered" evidence="1">
    <location>
        <begin position="1"/>
        <end position="33"/>
    </location>
</feature>
<sequence>MTPDEDSTDFVAGSEDARTSEQEEYAGTAANDPLDNQAEYTILVYMNGSDLESAYDEESDARDGAATADLDEMISGTSGERVRVVVETGGTLAWANTVVDGEQNQRWLIENGELYHLEDVGRRNIGDADTLTDFVVWGTTHYPAEKYGLIMWNHGGGSVLGFGSDEWYDYDSLTLDELVAGLDEAFAQTGEQFELIGFDACLMANVETAFMLSPYSRYMVASEELEPGHGWDYAAVFDRLSEQPGANGAQLGQWIADTYQAHAVDYGQEKNITLSVIDMAQTGNVVVALEALVDEAASVISVDRSNFYRFANGRSRAEEYGGASSPDESSDMVDLLALTRNVAELYPETAENLEDALQKAVIYNVNSVGRPDAAGLSIYFPHRNKANFEDNLQLFSNIGFSQTYVSFLEQYVNEMLDGEDAVNVTMRDGLEFGYSEDDDEYAPYEVYVDPYELERIEQIYAIVSMYVSEEDGDESPMLYLGYDHYVDVDWEQGIIRDDFTGEWLMWDGNFVTLELLTQGEDYIRYAIPVKLNGKDMDILVHYDIEQGSFEVLGAWGGLSGETGMPDKNMIPVQRGDEIIPQFYYYTDTEDGYVDGDAFTVGATIELAYDFLPNGSYLYGFSLVDYAGNETLTDFIEFELED</sequence>
<dbReference type="AlphaFoldDB" id="A0A927BVJ0"/>
<dbReference type="RefSeq" id="WP_190919020.1">
    <property type="nucleotide sequence ID" value="NZ_JACXIZ010000025.1"/>
</dbReference>
<dbReference type="EMBL" id="JACXIZ010000025">
    <property type="protein sequence ID" value="MBD2846515.1"/>
    <property type="molecule type" value="Genomic_DNA"/>
</dbReference>
<dbReference type="Pfam" id="PF03415">
    <property type="entry name" value="Peptidase_C11"/>
    <property type="match status" value="1"/>
</dbReference>
<dbReference type="Gene3D" id="3.40.50.11970">
    <property type="match status" value="1"/>
</dbReference>
<dbReference type="PANTHER" id="PTHR37835">
    <property type="entry name" value="ALPHA-CLOSTRIPAIN"/>
    <property type="match status" value="1"/>
</dbReference>
<evidence type="ECO:0000256" key="1">
    <source>
        <dbReference type="SAM" id="MobiDB-lite"/>
    </source>
</evidence>
<evidence type="ECO:0000313" key="3">
    <source>
        <dbReference type="Proteomes" id="UP000621560"/>
    </source>
</evidence>